<sequence>MQKAGGPFDADHPPAAATAVIPAILPLPMPAQLFPVYMASGATITVLFALVWNRVWFEFPAKDDDHCIKYAGLYMEKPQVWGTALCVVSTVLMSCRQVAPAPYSIGLWGMTLGVLLLGMHHFVVALATPTTENQ</sequence>
<protein>
    <submittedName>
        <fullName evidence="2">CBS-domain-containing membrane protein</fullName>
    </submittedName>
</protein>
<feature type="transmembrane region" description="Helical" evidence="1">
    <location>
        <begin position="34"/>
        <end position="52"/>
    </location>
</feature>
<evidence type="ECO:0000313" key="2">
    <source>
        <dbReference type="EMBL" id="VFU14649.1"/>
    </source>
</evidence>
<feature type="transmembrane region" description="Helical" evidence="1">
    <location>
        <begin position="80"/>
        <end position="99"/>
    </location>
</feature>
<feature type="transmembrane region" description="Helical" evidence="1">
    <location>
        <begin position="105"/>
        <end position="127"/>
    </location>
</feature>
<name>A0A485LZL4_9ZZZZ</name>
<keyword evidence="1" id="KW-0472">Membrane</keyword>
<reference evidence="2" key="1">
    <citation type="submission" date="2019-03" db="EMBL/GenBank/DDBJ databases">
        <authorList>
            <person name="Hao L."/>
        </authorList>
    </citation>
    <scope>NUCLEOTIDE SEQUENCE</scope>
</reference>
<organism evidence="2">
    <name type="scientific">anaerobic digester metagenome</name>
    <dbReference type="NCBI Taxonomy" id="1263854"/>
    <lineage>
        <taxon>unclassified sequences</taxon>
        <taxon>metagenomes</taxon>
        <taxon>ecological metagenomes</taxon>
    </lineage>
</organism>
<proteinExistence type="predicted"/>
<gene>
    <name evidence="2" type="ORF">SCFA_2590003</name>
</gene>
<dbReference type="EMBL" id="CAADRN010000178">
    <property type="protein sequence ID" value="VFU14649.1"/>
    <property type="molecule type" value="Genomic_DNA"/>
</dbReference>
<dbReference type="AlphaFoldDB" id="A0A485LZL4"/>
<keyword evidence="1" id="KW-0812">Transmembrane</keyword>
<evidence type="ECO:0000256" key="1">
    <source>
        <dbReference type="SAM" id="Phobius"/>
    </source>
</evidence>
<accession>A0A485LZL4</accession>
<keyword evidence="1" id="KW-1133">Transmembrane helix</keyword>